<keyword evidence="8" id="KW-1185">Reference proteome</keyword>
<dbReference type="EMBL" id="JABWDY010036049">
    <property type="protein sequence ID" value="KAF5181512.1"/>
    <property type="molecule type" value="Genomic_DNA"/>
</dbReference>
<name>A0A7J6VAY8_THATH</name>
<dbReference type="GO" id="GO:0005634">
    <property type="term" value="C:nucleus"/>
    <property type="evidence" value="ECO:0007669"/>
    <property type="project" value="UniProtKB-SubCell"/>
</dbReference>
<evidence type="ECO:0000256" key="1">
    <source>
        <dbReference type="ARBA" id="ARBA00004123"/>
    </source>
</evidence>
<keyword evidence="6" id="KW-0131">Cell cycle</keyword>
<dbReference type="GO" id="GO:0000077">
    <property type="term" value="P:DNA damage checkpoint signaling"/>
    <property type="evidence" value="ECO:0007669"/>
    <property type="project" value="TreeGrafter"/>
</dbReference>
<dbReference type="Proteomes" id="UP000554482">
    <property type="component" value="Unassembled WGS sequence"/>
</dbReference>
<keyword evidence="4" id="KW-0067">ATP-binding</keyword>
<gene>
    <name evidence="7" type="ORF">FRX31_028901</name>
</gene>
<dbReference type="OrthoDB" id="9996895at2759"/>
<dbReference type="PANTHER" id="PTHR12172">
    <property type="entry name" value="CELL CYCLE CHECKPOINT PROTEIN RAD17"/>
    <property type="match status" value="1"/>
</dbReference>
<dbReference type="PANTHER" id="PTHR12172:SF1">
    <property type="entry name" value="P-LOOP CONTAINING NUCLEOSIDE TRIPHOSPHATE HYDROLASES SUPERFAMILY PROTEIN"/>
    <property type="match status" value="1"/>
</dbReference>
<dbReference type="GO" id="GO:0003689">
    <property type="term" value="F:DNA clamp loader activity"/>
    <property type="evidence" value="ECO:0007669"/>
    <property type="project" value="TreeGrafter"/>
</dbReference>
<reference evidence="7 8" key="1">
    <citation type="submission" date="2020-06" db="EMBL/GenBank/DDBJ databases">
        <title>Transcriptomic and genomic resources for Thalictrum thalictroides and T. hernandezii: Facilitating candidate gene discovery in an emerging model plant lineage.</title>
        <authorList>
            <person name="Arias T."/>
            <person name="Riano-Pachon D.M."/>
            <person name="Di Stilio V.S."/>
        </authorList>
    </citation>
    <scope>NUCLEOTIDE SEQUENCE [LARGE SCALE GENOMIC DNA]</scope>
    <source>
        <strain evidence="8">cv. WT478/WT964</strain>
        <tissue evidence="7">Leaves</tissue>
    </source>
</reference>
<comment type="caution">
    <text evidence="7">The sequence shown here is derived from an EMBL/GenBank/DDBJ whole genome shotgun (WGS) entry which is preliminary data.</text>
</comment>
<evidence type="ECO:0000256" key="3">
    <source>
        <dbReference type="ARBA" id="ARBA00022763"/>
    </source>
</evidence>
<keyword evidence="5" id="KW-0539">Nucleus</keyword>
<organism evidence="7 8">
    <name type="scientific">Thalictrum thalictroides</name>
    <name type="common">Rue-anemone</name>
    <name type="synonym">Anemone thalictroides</name>
    <dbReference type="NCBI Taxonomy" id="46969"/>
    <lineage>
        <taxon>Eukaryota</taxon>
        <taxon>Viridiplantae</taxon>
        <taxon>Streptophyta</taxon>
        <taxon>Embryophyta</taxon>
        <taxon>Tracheophyta</taxon>
        <taxon>Spermatophyta</taxon>
        <taxon>Magnoliopsida</taxon>
        <taxon>Ranunculales</taxon>
        <taxon>Ranunculaceae</taxon>
        <taxon>Thalictroideae</taxon>
        <taxon>Thalictrum</taxon>
    </lineage>
</organism>
<dbReference type="GO" id="GO:0033314">
    <property type="term" value="P:mitotic DNA replication checkpoint signaling"/>
    <property type="evidence" value="ECO:0007669"/>
    <property type="project" value="TreeGrafter"/>
</dbReference>
<evidence type="ECO:0000313" key="7">
    <source>
        <dbReference type="EMBL" id="KAF5181512.1"/>
    </source>
</evidence>
<keyword evidence="2" id="KW-0547">Nucleotide-binding</keyword>
<dbReference type="GO" id="GO:0005524">
    <property type="term" value="F:ATP binding"/>
    <property type="evidence" value="ECO:0007669"/>
    <property type="project" value="UniProtKB-KW"/>
</dbReference>
<keyword evidence="3" id="KW-0227">DNA damage</keyword>
<comment type="subcellular location">
    <subcellularLocation>
        <location evidence="1">Nucleus</location>
    </subcellularLocation>
</comment>
<accession>A0A7J6VAY8</accession>
<dbReference type="InterPro" id="IPR004582">
    <property type="entry name" value="Checkpoint_prot_Rad17_Rad24"/>
</dbReference>
<feature type="non-terminal residue" evidence="7">
    <location>
        <position position="1"/>
    </location>
</feature>
<evidence type="ECO:0000256" key="6">
    <source>
        <dbReference type="ARBA" id="ARBA00023306"/>
    </source>
</evidence>
<dbReference type="GO" id="GO:0006281">
    <property type="term" value="P:DNA repair"/>
    <property type="evidence" value="ECO:0007669"/>
    <property type="project" value="InterPro"/>
</dbReference>
<evidence type="ECO:0000256" key="2">
    <source>
        <dbReference type="ARBA" id="ARBA00022741"/>
    </source>
</evidence>
<evidence type="ECO:0000256" key="4">
    <source>
        <dbReference type="ARBA" id="ARBA00022840"/>
    </source>
</evidence>
<evidence type="ECO:0000313" key="8">
    <source>
        <dbReference type="Proteomes" id="UP000554482"/>
    </source>
</evidence>
<dbReference type="GO" id="GO:0003682">
    <property type="term" value="F:chromatin binding"/>
    <property type="evidence" value="ECO:0007669"/>
    <property type="project" value="TreeGrafter"/>
</dbReference>
<proteinExistence type="predicted"/>
<dbReference type="AlphaFoldDB" id="A0A7J6VAY8"/>
<sequence>MGKKIQGTSEAAELENKGFSILHGGQSNKCRPIHVFEMLQEDLVPLDWSNWTFCDESALDSNCKKELNLSSSFNGSAKPLKVDEFLITSDLVGASFLHTSANSKSKTVNLADEGVSPHQREYVQTVQESYSVSSLDIELEDRSNPERKILCYRDCSPQNSLWTNKYQPKKASE</sequence>
<evidence type="ECO:0000256" key="5">
    <source>
        <dbReference type="ARBA" id="ARBA00023242"/>
    </source>
</evidence>
<protein>
    <submittedName>
        <fullName evidence="7">Uncharacterized protein</fullName>
    </submittedName>
</protein>